<keyword evidence="2" id="KW-1185">Reference proteome</keyword>
<organism evidence="1 2">
    <name type="scientific">Senna tora</name>
    <dbReference type="NCBI Taxonomy" id="362788"/>
    <lineage>
        <taxon>Eukaryota</taxon>
        <taxon>Viridiplantae</taxon>
        <taxon>Streptophyta</taxon>
        <taxon>Embryophyta</taxon>
        <taxon>Tracheophyta</taxon>
        <taxon>Spermatophyta</taxon>
        <taxon>Magnoliopsida</taxon>
        <taxon>eudicotyledons</taxon>
        <taxon>Gunneridae</taxon>
        <taxon>Pentapetalae</taxon>
        <taxon>rosids</taxon>
        <taxon>fabids</taxon>
        <taxon>Fabales</taxon>
        <taxon>Fabaceae</taxon>
        <taxon>Caesalpinioideae</taxon>
        <taxon>Cassia clade</taxon>
        <taxon>Senna</taxon>
    </lineage>
</organism>
<name>A0A834W7Z9_9FABA</name>
<dbReference type="Proteomes" id="UP000634136">
    <property type="component" value="Unassembled WGS sequence"/>
</dbReference>
<reference evidence="1" key="1">
    <citation type="submission" date="2020-09" db="EMBL/GenBank/DDBJ databases">
        <title>Genome-Enabled Discovery of Anthraquinone Biosynthesis in Senna tora.</title>
        <authorList>
            <person name="Kang S.-H."/>
            <person name="Pandey R.P."/>
            <person name="Lee C.-M."/>
            <person name="Sim J.-S."/>
            <person name="Jeong J.-T."/>
            <person name="Choi B.-S."/>
            <person name="Jung M."/>
            <person name="Ginzburg D."/>
            <person name="Zhao K."/>
            <person name="Won S.Y."/>
            <person name="Oh T.-J."/>
            <person name="Yu Y."/>
            <person name="Kim N.-H."/>
            <person name="Lee O.R."/>
            <person name="Lee T.-H."/>
            <person name="Bashyal P."/>
            <person name="Kim T.-S."/>
            <person name="Lee W.-H."/>
            <person name="Kawkins C."/>
            <person name="Kim C.-K."/>
            <person name="Kim J.S."/>
            <person name="Ahn B.O."/>
            <person name="Rhee S.Y."/>
            <person name="Sohng J.K."/>
        </authorList>
    </citation>
    <scope>NUCLEOTIDE SEQUENCE</scope>
    <source>
        <tissue evidence="1">Leaf</tissue>
    </source>
</reference>
<protein>
    <submittedName>
        <fullName evidence="1">Uncharacterized protein</fullName>
    </submittedName>
</protein>
<dbReference type="AlphaFoldDB" id="A0A834W7Z9"/>
<dbReference type="EMBL" id="JAAIUW010000011">
    <property type="protein sequence ID" value="KAF7809091.1"/>
    <property type="molecule type" value="Genomic_DNA"/>
</dbReference>
<sequence length="33" mass="3790">MDVFETNAEKETHVRIHVVKKKNEGAEAGEKHK</sequence>
<comment type="caution">
    <text evidence="1">The sequence shown here is derived from an EMBL/GenBank/DDBJ whole genome shotgun (WGS) entry which is preliminary data.</text>
</comment>
<accession>A0A834W7Z9</accession>
<evidence type="ECO:0000313" key="1">
    <source>
        <dbReference type="EMBL" id="KAF7809091.1"/>
    </source>
</evidence>
<gene>
    <name evidence="1" type="ORF">G2W53_035834</name>
</gene>
<proteinExistence type="predicted"/>
<evidence type="ECO:0000313" key="2">
    <source>
        <dbReference type="Proteomes" id="UP000634136"/>
    </source>
</evidence>